<dbReference type="SUPFAM" id="SSF53335">
    <property type="entry name" value="S-adenosyl-L-methionine-dependent methyltransferases"/>
    <property type="match status" value="1"/>
</dbReference>
<sequence>MNVENSQTLILKNIKPNSIVLEFGPASGYMTEYMKKALNCKVYGVEIDPHFAEKAKKFAEEVIVGDIEDYEWVDRYHSIKFDYIIFADVLEHLKNPHQVLLKSLNLLKEEGDVIISIPNISHNAIIMELMEGKFEYKHEGLLDDTHLRFFTRQSVLGLLDSVGLFPTNIQTTVLSPEQTEFKQDYRKFPEPVSTFLKDRQDGHVYQYIVSARKKSSLGNEQLNKKFDLIFDRYDTSKYLQIFWQEEDCKYFSEGASKRYTLQLNRETKIDIDIPSDVLKNRVRIDPVNCEAFIKIYKIKIMLKNGDVLHTYKTKEEISKLLVPIHDLLVNYVQENENGLEFLSIGRDPQLQVNGLEKYSDYNQDIIISIEIKIDEDYKKYLISCWEKLYQHNCFLQKMVGNN</sequence>
<gene>
    <name evidence="1" type="ORF">GBL_1724</name>
</gene>
<dbReference type="InterPro" id="IPR029063">
    <property type="entry name" value="SAM-dependent_MTases_sf"/>
</dbReference>
<dbReference type="PANTHER" id="PTHR43861">
    <property type="entry name" value="TRANS-ACONITATE 2-METHYLTRANSFERASE-RELATED"/>
    <property type="match status" value="1"/>
</dbReference>
<keyword evidence="1" id="KW-0489">Methyltransferase</keyword>
<dbReference type="GO" id="GO:0032259">
    <property type="term" value="P:methylation"/>
    <property type="evidence" value="ECO:0007669"/>
    <property type="project" value="UniProtKB-KW"/>
</dbReference>
<comment type="caution">
    <text evidence="1">The sequence shown here is derived from an EMBL/GenBank/DDBJ whole genome shotgun (WGS) entry which is preliminary data.</text>
</comment>
<accession>U2X4B5</accession>
<name>U2X4B5_GEOKU</name>
<dbReference type="Proteomes" id="UP000016424">
    <property type="component" value="Unassembled WGS sequence"/>
</dbReference>
<keyword evidence="1" id="KW-0808">Transferase</keyword>
<dbReference type="GO" id="GO:0008168">
    <property type="term" value="F:methyltransferase activity"/>
    <property type="evidence" value="ECO:0007669"/>
    <property type="project" value="UniProtKB-KW"/>
</dbReference>
<organism evidence="1 2">
    <name type="scientific">Geobacillus kaustophilus GBlys</name>
    <dbReference type="NCBI Taxonomy" id="1337888"/>
    <lineage>
        <taxon>Bacteria</taxon>
        <taxon>Bacillati</taxon>
        <taxon>Bacillota</taxon>
        <taxon>Bacilli</taxon>
        <taxon>Bacillales</taxon>
        <taxon>Anoxybacillaceae</taxon>
        <taxon>Geobacillus</taxon>
        <taxon>Geobacillus thermoleovorans group</taxon>
    </lineage>
</organism>
<proteinExistence type="predicted"/>
<dbReference type="Gene3D" id="3.40.50.150">
    <property type="entry name" value="Vaccinia Virus protein VP39"/>
    <property type="match status" value="1"/>
</dbReference>
<dbReference type="Pfam" id="PF13489">
    <property type="entry name" value="Methyltransf_23"/>
    <property type="match status" value="1"/>
</dbReference>
<evidence type="ECO:0000313" key="2">
    <source>
        <dbReference type="Proteomes" id="UP000016424"/>
    </source>
</evidence>
<protein>
    <submittedName>
        <fullName evidence="1">Methyltransferase domain protein</fullName>
    </submittedName>
</protein>
<reference evidence="2" key="1">
    <citation type="journal article" date="2013" name="Genome">
        <title>Draft Genome Sequence of Geobacillus kaustophilus GBlys, a Lysogenic Strain with Bacteriophage phiOH2.</title>
        <authorList>
            <person name="Doi K."/>
            <person name="Mori K."/>
            <person name="Martono H."/>
            <person name="Nagayoshi Y."/>
            <person name="Fujino Y."/>
            <person name="Tashiro K."/>
            <person name="Kuhara S."/>
            <person name="Ohshima T."/>
        </authorList>
    </citation>
    <scope>NUCLEOTIDE SEQUENCE [LARGE SCALE GENOMIC DNA]</scope>
    <source>
        <strain evidence="2">GBlys</strain>
    </source>
</reference>
<dbReference type="CDD" id="cd02440">
    <property type="entry name" value="AdoMet_MTases"/>
    <property type="match status" value="1"/>
</dbReference>
<evidence type="ECO:0000313" key="1">
    <source>
        <dbReference type="EMBL" id="GAD13507.1"/>
    </source>
</evidence>
<dbReference type="AlphaFoldDB" id="U2X4B5"/>
<dbReference type="EMBL" id="BASG01000013">
    <property type="protein sequence ID" value="GAD13507.1"/>
    <property type="molecule type" value="Genomic_DNA"/>
</dbReference>